<name>A0A4C1U1G3_EUMVA</name>
<evidence type="ECO:0000313" key="1">
    <source>
        <dbReference type="EMBL" id="GBP20142.1"/>
    </source>
</evidence>
<dbReference type="AlphaFoldDB" id="A0A4C1U1G3"/>
<protein>
    <submittedName>
        <fullName evidence="1">Uncharacterized protein</fullName>
    </submittedName>
</protein>
<evidence type="ECO:0000313" key="2">
    <source>
        <dbReference type="Proteomes" id="UP000299102"/>
    </source>
</evidence>
<proteinExistence type="predicted"/>
<comment type="caution">
    <text evidence="1">The sequence shown here is derived from an EMBL/GenBank/DDBJ whole genome shotgun (WGS) entry which is preliminary data.</text>
</comment>
<dbReference type="EMBL" id="BGZK01000115">
    <property type="protein sequence ID" value="GBP20142.1"/>
    <property type="molecule type" value="Genomic_DNA"/>
</dbReference>
<gene>
    <name evidence="1" type="ORF">EVAR_5572_1</name>
</gene>
<sequence>MADDRSPFDCRVLSRARAAAGLWTIGALAVGRRVHENEEETRQLDIFWREIRSRRRLFDKIVPYRFLFFSFGGIVEVASVRHKQPVPQFADDGASMDYIGYLYGLFLTSNVIKNKRNIGLAIRVMRRR</sequence>
<keyword evidence="2" id="KW-1185">Reference proteome</keyword>
<dbReference type="Proteomes" id="UP000299102">
    <property type="component" value="Unassembled WGS sequence"/>
</dbReference>
<organism evidence="1 2">
    <name type="scientific">Eumeta variegata</name>
    <name type="common">Bagworm moth</name>
    <name type="synonym">Eumeta japonica</name>
    <dbReference type="NCBI Taxonomy" id="151549"/>
    <lineage>
        <taxon>Eukaryota</taxon>
        <taxon>Metazoa</taxon>
        <taxon>Ecdysozoa</taxon>
        <taxon>Arthropoda</taxon>
        <taxon>Hexapoda</taxon>
        <taxon>Insecta</taxon>
        <taxon>Pterygota</taxon>
        <taxon>Neoptera</taxon>
        <taxon>Endopterygota</taxon>
        <taxon>Lepidoptera</taxon>
        <taxon>Glossata</taxon>
        <taxon>Ditrysia</taxon>
        <taxon>Tineoidea</taxon>
        <taxon>Psychidae</taxon>
        <taxon>Oiketicinae</taxon>
        <taxon>Eumeta</taxon>
    </lineage>
</organism>
<accession>A0A4C1U1G3</accession>
<reference evidence="1 2" key="1">
    <citation type="journal article" date="2019" name="Commun. Biol.">
        <title>The bagworm genome reveals a unique fibroin gene that provides high tensile strength.</title>
        <authorList>
            <person name="Kono N."/>
            <person name="Nakamura H."/>
            <person name="Ohtoshi R."/>
            <person name="Tomita M."/>
            <person name="Numata K."/>
            <person name="Arakawa K."/>
        </authorList>
    </citation>
    <scope>NUCLEOTIDE SEQUENCE [LARGE SCALE GENOMIC DNA]</scope>
</reference>